<dbReference type="GO" id="GO:0009063">
    <property type="term" value="P:amino acid catabolic process"/>
    <property type="evidence" value="ECO:0007669"/>
    <property type="project" value="TreeGrafter"/>
</dbReference>
<gene>
    <name evidence="8" type="ORF">ACPOL_6001</name>
</gene>
<comment type="pathway">
    <text evidence="1">Plant hormone metabolism; auxin biosynthesis.</text>
</comment>
<dbReference type="PANTHER" id="PTHR10742">
    <property type="entry name" value="FLAVIN MONOAMINE OXIDASE"/>
    <property type="match status" value="1"/>
</dbReference>
<dbReference type="SUPFAM" id="SSF54373">
    <property type="entry name" value="FAD-linked reductases, C-terminal domain"/>
    <property type="match status" value="1"/>
</dbReference>
<evidence type="ECO:0000256" key="2">
    <source>
        <dbReference type="ARBA" id="ARBA00005833"/>
    </source>
</evidence>
<dbReference type="RefSeq" id="WP_114209852.1">
    <property type="nucleotide sequence ID" value="NZ_CP030840.1"/>
</dbReference>
<dbReference type="InterPro" id="IPR002937">
    <property type="entry name" value="Amino_oxidase"/>
</dbReference>
<dbReference type="PANTHER" id="PTHR10742:SF342">
    <property type="entry name" value="AMINE OXIDASE"/>
    <property type="match status" value="1"/>
</dbReference>
<dbReference type="GO" id="GO:0009851">
    <property type="term" value="P:auxin biosynthetic process"/>
    <property type="evidence" value="ECO:0007669"/>
    <property type="project" value="UniProtKB-KW"/>
</dbReference>
<dbReference type="InterPro" id="IPR050281">
    <property type="entry name" value="Flavin_monoamine_oxidase"/>
</dbReference>
<reference evidence="8 9" key="1">
    <citation type="journal article" date="2018" name="Front. Microbiol.">
        <title>Hydrolytic Capabilities as a Key to Environmental Success: Chitinolytic and Cellulolytic Acidobacteria From Acidic Sub-arctic Soils and Boreal Peatlands.</title>
        <authorList>
            <person name="Belova S.E."/>
            <person name="Ravin N.V."/>
            <person name="Pankratov T.A."/>
            <person name="Rakitin A.L."/>
            <person name="Ivanova A.A."/>
            <person name="Beletsky A.V."/>
            <person name="Mardanov A.V."/>
            <person name="Sinninghe Damste J.S."/>
            <person name="Dedysh S.N."/>
        </authorList>
    </citation>
    <scope>NUCLEOTIDE SEQUENCE [LARGE SCALE GENOMIC DNA]</scope>
    <source>
        <strain evidence="8 9">SBC82</strain>
    </source>
</reference>
<name>A0A2Z5G9K2_9BACT</name>
<dbReference type="GO" id="GO:0050361">
    <property type="term" value="F:tryptophan 2-monooxygenase activity"/>
    <property type="evidence" value="ECO:0007669"/>
    <property type="project" value="UniProtKB-EC"/>
</dbReference>
<feature type="domain" description="Amine oxidase" evidence="7">
    <location>
        <begin position="60"/>
        <end position="506"/>
    </location>
</feature>
<dbReference type="Pfam" id="PF01593">
    <property type="entry name" value="Amino_oxidase"/>
    <property type="match status" value="1"/>
</dbReference>
<protein>
    <recommendedName>
        <fullName evidence="4">Tryptophan 2-monooxygenase</fullName>
        <ecNumber evidence="3">1.13.12.3</ecNumber>
    </recommendedName>
</protein>
<dbReference type="Gene3D" id="3.50.50.60">
    <property type="entry name" value="FAD/NAD(P)-binding domain"/>
    <property type="match status" value="1"/>
</dbReference>
<evidence type="ECO:0000256" key="6">
    <source>
        <dbReference type="ARBA" id="ARBA00047321"/>
    </source>
</evidence>
<evidence type="ECO:0000313" key="8">
    <source>
        <dbReference type="EMBL" id="AXC15245.1"/>
    </source>
</evidence>
<keyword evidence="5" id="KW-0073">Auxin biosynthesis</keyword>
<sequence length="530" mass="58587">MAVTRRAFLTRIGQLGGYGAAFTFMQQLGLLPAMGVTHEQAKLRKVPGNGATVVILGGGIAGLISAYELGRLGYRCTLLEARDRVGGRNWTVRRGVKIEFTDGFTQNCEWEEGNYQNFGPGRLPSIHTTMLGYCRELNIPLEVEVNTSRCTLLQSDKLNGGAAVEQRRMINDTRGHVSELLAKSINKGALDQDLTSEDKERMLTFLREYGDLSHDFLFKGTDRSGFKIPPGAGKEDPTAIDPLPMHALLDADLWQGLLSEDAIDWQATMFQPVGGMDLIPKAFAKQLGDVIRYQADVQKIRHDHEGVTVTYLDCKTGQTVTIKADYCICNIPLPVLQTIDADFAPDVREVIAAGAYDSSSKIAWESRRFWEQDYNIYGGISYLRQPVEIVWYPSARMFTPTGIIVGGYADNESGTPFGDLRTVEAKISASRQAIELLHPGHGKELTRPLYVNWGKIPYALGGWLSDYSGKSIQRLLEPDGRIYFAGDYTSHLSGWQEGAALSAYRSMNQIGIEVEKKRPDPPFSSSAALS</sequence>
<proteinExistence type="inferred from homology"/>
<dbReference type="Proteomes" id="UP000253606">
    <property type="component" value="Chromosome"/>
</dbReference>
<evidence type="ECO:0000256" key="1">
    <source>
        <dbReference type="ARBA" id="ARBA00004814"/>
    </source>
</evidence>
<evidence type="ECO:0000256" key="3">
    <source>
        <dbReference type="ARBA" id="ARBA00012535"/>
    </source>
</evidence>
<dbReference type="SUPFAM" id="SSF51905">
    <property type="entry name" value="FAD/NAD(P)-binding domain"/>
    <property type="match status" value="1"/>
</dbReference>
<keyword evidence="9" id="KW-1185">Reference proteome</keyword>
<dbReference type="GO" id="GO:0001716">
    <property type="term" value="F:L-amino-acid oxidase activity"/>
    <property type="evidence" value="ECO:0007669"/>
    <property type="project" value="TreeGrafter"/>
</dbReference>
<comment type="similarity">
    <text evidence="2">Belongs to the tryptophan 2-monooxygenase family.</text>
</comment>
<dbReference type="EC" id="1.13.12.3" evidence="3"/>
<dbReference type="InterPro" id="IPR036188">
    <property type="entry name" value="FAD/NAD-bd_sf"/>
</dbReference>
<dbReference type="EMBL" id="CP030840">
    <property type="protein sequence ID" value="AXC15245.1"/>
    <property type="molecule type" value="Genomic_DNA"/>
</dbReference>
<organism evidence="8 9">
    <name type="scientific">Acidisarcina polymorpha</name>
    <dbReference type="NCBI Taxonomy" id="2211140"/>
    <lineage>
        <taxon>Bacteria</taxon>
        <taxon>Pseudomonadati</taxon>
        <taxon>Acidobacteriota</taxon>
        <taxon>Terriglobia</taxon>
        <taxon>Terriglobales</taxon>
        <taxon>Acidobacteriaceae</taxon>
        <taxon>Acidisarcina</taxon>
    </lineage>
</organism>
<evidence type="ECO:0000313" key="9">
    <source>
        <dbReference type="Proteomes" id="UP000253606"/>
    </source>
</evidence>
<evidence type="ECO:0000256" key="5">
    <source>
        <dbReference type="ARBA" id="ARBA00023070"/>
    </source>
</evidence>
<accession>A0A2Z5G9K2</accession>
<dbReference type="KEGG" id="abas:ACPOL_6001"/>
<dbReference type="Gene3D" id="1.20.1440.240">
    <property type="match status" value="1"/>
</dbReference>
<dbReference type="Gene3D" id="3.90.660.10">
    <property type="match status" value="1"/>
</dbReference>
<dbReference type="AlphaFoldDB" id="A0A2Z5G9K2"/>
<evidence type="ECO:0000256" key="4">
    <source>
        <dbReference type="ARBA" id="ARBA00017871"/>
    </source>
</evidence>
<dbReference type="OrthoDB" id="25353at2"/>
<comment type="catalytic activity">
    <reaction evidence="6">
        <text>L-tryptophan + O2 = indole-3-acetamide + CO2 + H2O</text>
        <dbReference type="Rhea" id="RHEA:16165"/>
        <dbReference type="ChEBI" id="CHEBI:15377"/>
        <dbReference type="ChEBI" id="CHEBI:15379"/>
        <dbReference type="ChEBI" id="CHEBI:16031"/>
        <dbReference type="ChEBI" id="CHEBI:16526"/>
        <dbReference type="ChEBI" id="CHEBI:57912"/>
        <dbReference type="EC" id="1.13.12.3"/>
    </reaction>
</comment>
<evidence type="ECO:0000259" key="7">
    <source>
        <dbReference type="Pfam" id="PF01593"/>
    </source>
</evidence>